<evidence type="ECO:0000256" key="5">
    <source>
        <dbReference type="SAM" id="Phobius"/>
    </source>
</evidence>
<dbReference type="InterPro" id="IPR011701">
    <property type="entry name" value="MFS"/>
</dbReference>
<feature type="transmembrane region" description="Helical" evidence="5">
    <location>
        <begin position="221"/>
        <end position="242"/>
    </location>
</feature>
<evidence type="ECO:0000256" key="2">
    <source>
        <dbReference type="ARBA" id="ARBA00022692"/>
    </source>
</evidence>
<feature type="transmembrane region" description="Helical" evidence="5">
    <location>
        <begin position="14"/>
        <end position="35"/>
    </location>
</feature>
<evidence type="ECO:0000256" key="3">
    <source>
        <dbReference type="ARBA" id="ARBA00022989"/>
    </source>
</evidence>
<evidence type="ECO:0000256" key="4">
    <source>
        <dbReference type="ARBA" id="ARBA00023136"/>
    </source>
</evidence>
<protein>
    <submittedName>
        <fullName evidence="7">MFS transporter</fullName>
    </submittedName>
</protein>
<dbReference type="PANTHER" id="PTHR42910">
    <property type="entry name" value="TRANSPORTER SCO4007-RELATED"/>
    <property type="match status" value="1"/>
</dbReference>
<dbReference type="RefSeq" id="WP_259540056.1">
    <property type="nucleotide sequence ID" value="NZ_JANLCJ010000005.1"/>
</dbReference>
<organism evidence="7 8">
    <name type="scientific">Herbiconiux daphne</name>
    <dbReference type="NCBI Taxonomy" id="2970914"/>
    <lineage>
        <taxon>Bacteria</taxon>
        <taxon>Bacillati</taxon>
        <taxon>Actinomycetota</taxon>
        <taxon>Actinomycetes</taxon>
        <taxon>Micrococcales</taxon>
        <taxon>Microbacteriaceae</taxon>
        <taxon>Herbiconiux</taxon>
    </lineage>
</organism>
<feature type="transmembrane region" description="Helical" evidence="5">
    <location>
        <begin position="136"/>
        <end position="158"/>
    </location>
</feature>
<dbReference type="Proteomes" id="UP001165586">
    <property type="component" value="Unassembled WGS sequence"/>
</dbReference>
<dbReference type="InterPro" id="IPR020846">
    <property type="entry name" value="MFS_dom"/>
</dbReference>
<evidence type="ECO:0000313" key="8">
    <source>
        <dbReference type="Proteomes" id="UP001165586"/>
    </source>
</evidence>
<evidence type="ECO:0000256" key="1">
    <source>
        <dbReference type="ARBA" id="ARBA00004651"/>
    </source>
</evidence>
<keyword evidence="2 5" id="KW-0812">Transmembrane</keyword>
<keyword evidence="4 5" id="KW-0472">Membrane</keyword>
<dbReference type="PANTHER" id="PTHR42910:SF1">
    <property type="entry name" value="MAJOR FACILITATOR SUPERFAMILY (MFS) PROFILE DOMAIN-CONTAINING PROTEIN"/>
    <property type="match status" value="1"/>
</dbReference>
<proteinExistence type="predicted"/>
<evidence type="ECO:0000259" key="6">
    <source>
        <dbReference type="PROSITE" id="PS50850"/>
    </source>
</evidence>
<sequence length="403" mass="41310">MDDATGERAWTRRLAVLAVVAAIAVSTIYLPQALLTDLAENLGVAPGAAGVVATTVQAGYALGILLLVPLGDRVQVRTQVTVQSLVLAAALAASAALPDLVGVALGFLVVGLVANIAQIIIPAANRLAPPHRRGAATGTLVGALVIGIFGGRIVASLLVDAIGWRWVVLVFAGLVLVALPFVRRALGGELPVEGLPQSYGRLLLSTFVLARRSPALVQSAVIQFFVFATFNSIWTVMVLHLTAPPFDWSVLGAGLFGLVGLAAGIVAPFGGRWIDRFGPMPVVGVALAVLLVATATIVVDATAIVLFGVTMFVATWANQAIQSANQSRALTANPGRTAPANTFFMFMVFLGGSTGAALGPLAFADGGMPRVGELGVVLVLLAGVTWVLAALHGRRADAAASVS</sequence>
<name>A0ABT2H5E3_9MICO</name>
<dbReference type="CDD" id="cd17324">
    <property type="entry name" value="MFS_NepI_like"/>
    <property type="match status" value="1"/>
</dbReference>
<feature type="transmembrane region" description="Helical" evidence="5">
    <location>
        <begin position="277"/>
        <end position="297"/>
    </location>
</feature>
<gene>
    <name evidence="7" type="ORF">N1032_15490</name>
</gene>
<feature type="transmembrane region" description="Helical" evidence="5">
    <location>
        <begin position="80"/>
        <end position="97"/>
    </location>
</feature>
<feature type="transmembrane region" description="Helical" evidence="5">
    <location>
        <begin position="374"/>
        <end position="391"/>
    </location>
</feature>
<dbReference type="InterPro" id="IPR036259">
    <property type="entry name" value="MFS_trans_sf"/>
</dbReference>
<evidence type="ECO:0000313" key="7">
    <source>
        <dbReference type="EMBL" id="MCS5735149.1"/>
    </source>
</evidence>
<accession>A0ABT2H5E3</accession>
<dbReference type="EMBL" id="JANLCJ010000005">
    <property type="protein sequence ID" value="MCS5735149.1"/>
    <property type="molecule type" value="Genomic_DNA"/>
</dbReference>
<dbReference type="SUPFAM" id="SSF103473">
    <property type="entry name" value="MFS general substrate transporter"/>
    <property type="match status" value="1"/>
</dbReference>
<feature type="transmembrane region" description="Helical" evidence="5">
    <location>
        <begin position="248"/>
        <end position="270"/>
    </location>
</feature>
<comment type="subcellular location">
    <subcellularLocation>
        <location evidence="1">Cell membrane</location>
        <topology evidence="1">Multi-pass membrane protein</topology>
    </subcellularLocation>
</comment>
<feature type="domain" description="Major facilitator superfamily (MFS) profile" evidence="6">
    <location>
        <begin position="10"/>
        <end position="397"/>
    </location>
</feature>
<keyword evidence="8" id="KW-1185">Reference proteome</keyword>
<feature type="transmembrane region" description="Helical" evidence="5">
    <location>
        <begin position="303"/>
        <end position="321"/>
    </location>
</feature>
<reference evidence="7" key="1">
    <citation type="submission" date="2022-08" db="EMBL/GenBank/DDBJ databases">
        <authorList>
            <person name="Deng Y."/>
            <person name="Han X.-F."/>
            <person name="Zhang Y.-Q."/>
        </authorList>
    </citation>
    <scope>NUCLEOTIDE SEQUENCE</scope>
    <source>
        <strain evidence="7">CPCC 203386</strain>
    </source>
</reference>
<keyword evidence="3 5" id="KW-1133">Transmembrane helix</keyword>
<feature type="transmembrane region" description="Helical" evidence="5">
    <location>
        <begin position="342"/>
        <end position="362"/>
    </location>
</feature>
<comment type="caution">
    <text evidence="7">The sequence shown here is derived from an EMBL/GenBank/DDBJ whole genome shotgun (WGS) entry which is preliminary data.</text>
</comment>
<dbReference type="PROSITE" id="PS50850">
    <property type="entry name" value="MFS"/>
    <property type="match status" value="1"/>
</dbReference>
<feature type="transmembrane region" description="Helical" evidence="5">
    <location>
        <begin position="103"/>
        <end position="124"/>
    </location>
</feature>
<feature type="transmembrane region" description="Helical" evidence="5">
    <location>
        <begin position="47"/>
        <end position="68"/>
    </location>
</feature>
<dbReference type="Gene3D" id="1.20.1250.20">
    <property type="entry name" value="MFS general substrate transporter like domains"/>
    <property type="match status" value="1"/>
</dbReference>
<feature type="transmembrane region" description="Helical" evidence="5">
    <location>
        <begin position="164"/>
        <end position="182"/>
    </location>
</feature>
<dbReference type="Pfam" id="PF07690">
    <property type="entry name" value="MFS_1"/>
    <property type="match status" value="1"/>
</dbReference>